<evidence type="ECO:0000259" key="3">
    <source>
        <dbReference type="Pfam" id="PF06742"/>
    </source>
</evidence>
<feature type="domain" description="DUF1254" evidence="4">
    <location>
        <begin position="88"/>
        <end position="218"/>
    </location>
</feature>
<dbReference type="RefSeq" id="WP_109692014.1">
    <property type="nucleotide sequence ID" value="NZ_QGDD01000001.1"/>
</dbReference>
<dbReference type="InterPro" id="IPR037049">
    <property type="entry name" value="DUF1214_C_sf"/>
</dbReference>
<reference evidence="5 6" key="1">
    <citation type="submission" date="2018-05" db="EMBL/GenBank/DDBJ databases">
        <title>Nocardioides silvaticus genome.</title>
        <authorList>
            <person name="Li C."/>
            <person name="Wang G."/>
        </authorList>
    </citation>
    <scope>NUCLEOTIDE SEQUENCE [LARGE SCALE GENOMIC DNA]</scope>
    <source>
        <strain evidence="5 6">CCTCC AB 2018079</strain>
    </source>
</reference>
<feature type="domain" description="DUF1214" evidence="3">
    <location>
        <begin position="359"/>
        <end position="469"/>
    </location>
</feature>
<dbReference type="EMBL" id="QGDD01000001">
    <property type="protein sequence ID" value="PWN04510.1"/>
    <property type="molecule type" value="Genomic_DNA"/>
</dbReference>
<dbReference type="Pfam" id="PF06863">
    <property type="entry name" value="DUF1254"/>
    <property type="match status" value="1"/>
</dbReference>
<dbReference type="InterPro" id="IPR010679">
    <property type="entry name" value="DUF1254"/>
</dbReference>
<comment type="caution">
    <text evidence="5">The sequence shown here is derived from an EMBL/GenBank/DDBJ whole genome shotgun (WGS) entry which is preliminary data.</text>
</comment>
<feature type="signal peptide" evidence="2">
    <location>
        <begin position="1"/>
        <end position="28"/>
    </location>
</feature>
<accession>A0A316TJ88</accession>
<feature type="chain" id="PRO_5016458580" description="DUF1254 domain-containing protein" evidence="2">
    <location>
        <begin position="29"/>
        <end position="491"/>
    </location>
</feature>
<evidence type="ECO:0000313" key="6">
    <source>
        <dbReference type="Proteomes" id="UP000245507"/>
    </source>
</evidence>
<organism evidence="5 6">
    <name type="scientific">Nocardioides silvaticus</name>
    <dbReference type="NCBI Taxonomy" id="2201891"/>
    <lineage>
        <taxon>Bacteria</taxon>
        <taxon>Bacillati</taxon>
        <taxon>Actinomycetota</taxon>
        <taxon>Actinomycetes</taxon>
        <taxon>Propionibacteriales</taxon>
        <taxon>Nocardioidaceae</taxon>
        <taxon>Nocardioides</taxon>
    </lineage>
</organism>
<sequence>MRRTTPRRFAIAAAIVALSAGLAGTASATTTAEPRQPRQAEQSDVFEHGYELGLAAYRYGLPLVTTQKTFRHQTSVDVPNGRGFGPANRFNPVRSFTDPDDRSVVAPNLDTLYSIAWLDLSKEPRVIHVPRIKNRYFVIPLMSPYTENFSNIGSVRRTPPGDYAVVGPKHADVRLPKGVKKVRSPYDRVWIIERVYADNGSRADQRAVHRIQNAITTVPLSKYPDTDWKPRRPRNPDTTVDEPALPTGMAFYDQLGRLLAKFPPPKADRPLLEQLAEIGVGPGKRPSTDASLDPELVAGMEAAVADGPATVLADAQALYGQGFATYNGYLVTPTGRYGTDYRLRAVVTQVGLGALQPEQAIYPLALVDRTGAPLTGAKKYVIHIPAGDLPPVSRTGFWSLTMYDNDGFLVPNPVRRYVINDRSELHYNEDGSLDLFVQATQPADREQAQNWLPSPAGGFRILWRLYATQATQIPGVLDGSGWKTPAILPAG</sequence>
<dbReference type="OrthoDB" id="40820at2"/>
<evidence type="ECO:0008006" key="7">
    <source>
        <dbReference type="Google" id="ProtNLM"/>
    </source>
</evidence>
<evidence type="ECO:0000256" key="2">
    <source>
        <dbReference type="SAM" id="SignalP"/>
    </source>
</evidence>
<keyword evidence="2" id="KW-0732">Signal</keyword>
<dbReference type="PANTHER" id="PTHR36509">
    <property type="entry name" value="BLL3101 PROTEIN"/>
    <property type="match status" value="1"/>
</dbReference>
<dbReference type="AlphaFoldDB" id="A0A316TJ88"/>
<dbReference type="InterPro" id="IPR010621">
    <property type="entry name" value="DUF1214"/>
</dbReference>
<dbReference type="Gene3D" id="2.60.40.1610">
    <property type="entry name" value="Domain of unknown function DUF1254"/>
    <property type="match status" value="1"/>
</dbReference>
<protein>
    <recommendedName>
        <fullName evidence="7">DUF1254 domain-containing protein</fullName>
    </recommendedName>
</protein>
<gene>
    <name evidence="5" type="ORF">DJ010_02440</name>
</gene>
<proteinExistence type="predicted"/>
<dbReference type="Pfam" id="PF06742">
    <property type="entry name" value="DUF1214"/>
    <property type="match status" value="1"/>
</dbReference>
<dbReference type="SUPFAM" id="SSF160935">
    <property type="entry name" value="VPA0735-like"/>
    <property type="match status" value="1"/>
</dbReference>
<evidence type="ECO:0000313" key="5">
    <source>
        <dbReference type="EMBL" id="PWN04510.1"/>
    </source>
</evidence>
<keyword evidence="6" id="KW-1185">Reference proteome</keyword>
<dbReference type="PANTHER" id="PTHR36509:SF2">
    <property type="entry name" value="BLL3101 PROTEIN"/>
    <property type="match status" value="1"/>
</dbReference>
<dbReference type="Gene3D" id="2.60.120.600">
    <property type="entry name" value="Domain of unknown function DUF1214, C-terminal domain"/>
    <property type="match status" value="1"/>
</dbReference>
<evidence type="ECO:0000256" key="1">
    <source>
        <dbReference type="SAM" id="MobiDB-lite"/>
    </source>
</evidence>
<dbReference type="Proteomes" id="UP000245507">
    <property type="component" value="Unassembled WGS sequence"/>
</dbReference>
<name>A0A316TJ88_9ACTN</name>
<evidence type="ECO:0000259" key="4">
    <source>
        <dbReference type="Pfam" id="PF06863"/>
    </source>
</evidence>
<dbReference type="InterPro" id="IPR037050">
    <property type="entry name" value="DUF1254_sf"/>
</dbReference>
<feature type="region of interest" description="Disordered" evidence="1">
    <location>
        <begin position="222"/>
        <end position="245"/>
    </location>
</feature>